<name>A0AAN7UWV0_9PEZI</name>
<evidence type="ECO:0000256" key="3">
    <source>
        <dbReference type="ARBA" id="ARBA00023015"/>
    </source>
</evidence>
<dbReference type="GO" id="GO:0003677">
    <property type="term" value="F:DNA binding"/>
    <property type="evidence" value="ECO:0007669"/>
    <property type="project" value="InterPro"/>
</dbReference>
<organism evidence="8 9">
    <name type="scientific">Xylaria bambusicola</name>
    <dbReference type="NCBI Taxonomy" id="326684"/>
    <lineage>
        <taxon>Eukaryota</taxon>
        <taxon>Fungi</taxon>
        <taxon>Dikarya</taxon>
        <taxon>Ascomycota</taxon>
        <taxon>Pezizomycotina</taxon>
        <taxon>Sordariomycetes</taxon>
        <taxon>Xylariomycetidae</taxon>
        <taxon>Xylariales</taxon>
        <taxon>Xylariaceae</taxon>
        <taxon>Xylaria</taxon>
    </lineage>
</organism>
<dbReference type="AlphaFoldDB" id="A0AAN7UWV0"/>
<dbReference type="GO" id="GO:0006351">
    <property type="term" value="P:DNA-templated transcription"/>
    <property type="evidence" value="ECO:0007669"/>
    <property type="project" value="InterPro"/>
</dbReference>
<dbReference type="Proteomes" id="UP001305414">
    <property type="component" value="Unassembled WGS sequence"/>
</dbReference>
<dbReference type="CDD" id="cd12148">
    <property type="entry name" value="fungal_TF_MHR"/>
    <property type="match status" value="1"/>
</dbReference>
<feature type="domain" description="Zn(2)-C6 fungal-type" evidence="7">
    <location>
        <begin position="50"/>
        <end position="80"/>
    </location>
</feature>
<dbReference type="InterPro" id="IPR001138">
    <property type="entry name" value="Zn2Cys6_DnaBD"/>
</dbReference>
<dbReference type="PANTHER" id="PTHR47338:SF7">
    <property type="entry name" value="ZN(II)2CYS6 TRANSCRIPTION FACTOR (EUROFUNG)"/>
    <property type="match status" value="1"/>
</dbReference>
<evidence type="ECO:0000259" key="7">
    <source>
        <dbReference type="PROSITE" id="PS50048"/>
    </source>
</evidence>
<dbReference type="GO" id="GO:0000981">
    <property type="term" value="F:DNA-binding transcription factor activity, RNA polymerase II-specific"/>
    <property type="evidence" value="ECO:0007669"/>
    <property type="project" value="InterPro"/>
</dbReference>
<dbReference type="InterPro" id="IPR036864">
    <property type="entry name" value="Zn2-C6_fun-type_DNA-bd_sf"/>
</dbReference>
<dbReference type="SMART" id="SM00066">
    <property type="entry name" value="GAL4"/>
    <property type="match status" value="1"/>
</dbReference>
<dbReference type="SUPFAM" id="SSF57701">
    <property type="entry name" value="Zn2/Cys6 DNA-binding domain"/>
    <property type="match status" value="1"/>
</dbReference>
<proteinExistence type="predicted"/>
<evidence type="ECO:0000256" key="5">
    <source>
        <dbReference type="ARBA" id="ARBA00023242"/>
    </source>
</evidence>
<reference evidence="8 9" key="1">
    <citation type="submission" date="2023-10" db="EMBL/GenBank/DDBJ databases">
        <title>Draft genome sequence of Xylaria bambusicola isolate GMP-LS, the root and basal stem rot pathogen of sugarcane in Indonesia.</title>
        <authorList>
            <person name="Selvaraj P."/>
            <person name="Muralishankar V."/>
            <person name="Muruganantham S."/>
            <person name="Sp S."/>
            <person name="Haryani S."/>
            <person name="Lau K.J.X."/>
            <person name="Naqvi N.I."/>
        </authorList>
    </citation>
    <scope>NUCLEOTIDE SEQUENCE [LARGE SCALE GENOMIC DNA]</scope>
    <source>
        <strain evidence="8">GMP-LS</strain>
    </source>
</reference>
<keyword evidence="3" id="KW-0805">Transcription regulation</keyword>
<keyword evidence="9" id="KW-1185">Reference proteome</keyword>
<sequence>MMTLRPLRPSQNTRHVEDIEDDHTGQDPCAEGRRGPIITPTALPRTKLATCSQCRVRKVRCDGREGLCRNCDRLGFACSFQQAPNRPPGRYLKLPERRRRLQACIPCHLKKTRCLAALTALARGESAYIRRLGNMLVLYPLLRTVALSFPHGNRRSHKYQQPSTRVLQPLDWAYARMTREGGKSLAQRGHDYFIYLYPLPSFAFLHKPTVIRRCRDGTVNEPLRLAICAVTSLHLEPTAHRHAIWAQKAEKLILGHIGRPSISHLQALLLIIRYRIESGEFPTAFMLAALATRTAVALRLNYERAELAFVAQEARRRLFWALYILDDYFCVGLGEFELLPKETIYLQLSCREEIFEAGQQCQTGMLRPSISDNVVAMGLRGVYLRLISTR</sequence>
<feature type="compositionally biased region" description="Basic and acidic residues" evidence="6">
    <location>
        <begin position="14"/>
        <end position="34"/>
    </location>
</feature>
<dbReference type="Pfam" id="PF04082">
    <property type="entry name" value="Fungal_trans"/>
    <property type="match status" value="1"/>
</dbReference>
<protein>
    <recommendedName>
        <fullName evidence="7">Zn(2)-C6 fungal-type domain-containing protein</fullName>
    </recommendedName>
</protein>
<dbReference type="GO" id="GO:0005634">
    <property type="term" value="C:nucleus"/>
    <property type="evidence" value="ECO:0007669"/>
    <property type="project" value="UniProtKB-SubCell"/>
</dbReference>
<dbReference type="Pfam" id="PF00172">
    <property type="entry name" value="Zn_clus"/>
    <property type="match status" value="1"/>
</dbReference>
<evidence type="ECO:0000256" key="4">
    <source>
        <dbReference type="ARBA" id="ARBA00023163"/>
    </source>
</evidence>
<dbReference type="EMBL" id="JAWHQM010000045">
    <property type="protein sequence ID" value="KAK5634878.1"/>
    <property type="molecule type" value="Genomic_DNA"/>
</dbReference>
<keyword evidence="2" id="KW-0479">Metal-binding</keyword>
<dbReference type="SMART" id="SM00906">
    <property type="entry name" value="Fungal_trans"/>
    <property type="match status" value="1"/>
</dbReference>
<dbReference type="PROSITE" id="PS50048">
    <property type="entry name" value="ZN2_CY6_FUNGAL_2"/>
    <property type="match status" value="1"/>
</dbReference>
<evidence type="ECO:0000256" key="1">
    <source>
        <dbReference type="ARBA" id="ARBA00004123"/>
    </source>
</evidence>
<feature type="region of interest" description="Disordered" evidence="6">
    <location>
        <begin position="1"/>
        <end position="36"/>
    </location>
</feature>
<dbReference type="PANTHER" id="PTHR47338">
    <property type="entry name" value="ZN(II)2CYS6 TRANSCRIPTION FACTOR (EUROFUNG)-RELATED"/>
    <property type="match status" value="1"/>
</dbReference>
<dbReference type="InterPro" id="IPR050815">
    <property type="entry name" value="TF_fung"/>
</dbReference>
<comment type="caution">
    <text evidence="8">The sequence shown here is derived from an EMBL/GenBank/DDBJ whole genome shotgun (WGS) entry which is preliminary data.</text>
</comment>
<gene>
    <name evidence="8" type="ORF">RRF57_010591</name>
</gene>
<keyword evidence="4" id="KW-0804">Transcription</keyword>
<dbReference type="PROSITE" id="PS00463">
    <property type="entry name" value="ZN2_CY6_FUNGAL_1"/>
    <property type="match status" value="1"/>
</dbReference>
<accession>A0AAN7UWV0</accession>
<dbReference type="Gene3D" id="4.10.240.10">
    <property type="entry name" value="Zn(2)-C6 fungal-type DNA-binding domain"/>
    <property type="match status" value="1"/>
</dbReference>
<comment type="subcellular location">
    <subcellularLocation>
        <location evidence="1">Nucleus</location>
    </subcellularLocation>
</comment>
<dbReference type="GO" id="GO:0008270">
    <property type="term" value="F:zinc ion binding"/>
    <property type="evidence" value="ECO:0007669"/>
    <property type="project" value="InterPro"/>
</dbReference>
<evidence type="ECO:0000256" key="2">
    <source>
        <dbReference type="ARBA" id="ARBA00022723"/>
    </source>
</evidence>
<keyword evidence="5" id="KW-0539">Nucleus</keyword>
<evidence type="ECO:0000313" key="9">
    <source>
        <dbReference type="Proteomes" id="UP001305414"/>
    </source>
</evidence>
<dbReference type="InterPro" id="IPR007219">
    <property type="entry name" value="XnlR_reg_dom"/>
</dbReference>
<evidence type="ECO:0000313" key="8">
    <source>
        <dbReference type="EMBL" id="KAK5634878.1"/>
    </source>
</evidence>
<evidence type="ECO:0000256" key="6">
    <source>
        <dbReference type="SAM" id="MobiDB-lite"/>
    </source>
</evidence>
<dbReference type="CDD" id="cd00067">
    <property type="entry name" value="GAL4"/>
    <property type="match status" value="1"/>
</dbReference>